<name>A0A401RCX7_STRNR</name>
<proteinExistence type="predicted"/>
<feature type="region of interest" description="Disordered" evidence="1">
    <location>
        <begin position="37"/>
        <end position="66"/>
    </location>
</feature>
<protein>
    <recommendedName>
        <fullName evidence="2">DUF1023 domain-containing protein</fullName>
    </recommendedName>
</protein>
<sequence length="116" mass="11766">MQADTGAALGSLSAHHQAVPRQVEGLDMVAEQLKFISPDTTDSRMPRKNVPVVRASPREDGIPAGDVALVGSPGTGAQKASQSDVGAGHVWVSATGSAPVTHSPSNYELVLGGAIA</sequence>
<dbReference type="AlphaFoldDB" id="A0A401RCX7"/>
<comment type="caution">
    <text evidence="3">The sequence shown here is derived from an EMBL/GenBank/DDBJ whole genome shotgun (WGS) entry which is preliminary data.</text>
</comment>
<evidence type="ECO:0000313" key="3">
    <source>
        <dbReference type="EMBL" id="GCB95459.1"/>
    </source>
</evidence>
<gene>
    <name evidence="3" type="ORF">SALB_08264</name>
</gene>
<accession>A0A401RCX7</accession>
<reference evidence="3 4" key="1">
    <citation type="journal article" date="2019" name="Microbiol. Resour. Announc.">
        <title>Draft Genome Sequence of the Most Traditional epsilon-Poly-l-Lysine Producer, Streptomyces albulus NBRC14147.</title>
        <authorList>
            <person name="Yamanaka K."/>
            <person name="Hamano Y."/>
        </authorList>
    </citation>
    <scope>NUCLEOTIDE SEQUENCE [LARGE SCALE GENOMIC DNA]</scope>
    <source>
        <strain evidence="3 4">NBRC 14147</strain>
    </source>
</reference>
<dbReference type="Pfam" id="PF06259">
    <property type="entry name" value="Abhydrolase_8"/>
    <property type="match status" value="1"/>
</dbReference>
<evidence type="ECO:0000256" key="1">
    <source>
        <dbReference type="SAM" id="MobiDB-lite"/>
    </source>
</evidence>
<dbReference type="Proteomes" id="UP000288351">
    <property type="component" value="Unassembled WGS sequence"/>
</dbReference>
<organism evidence="3 4">
    <name type="scientific">Streptomyces noursei</name>
    <name type="common">Streptomyces albulus</name>
    <dbReference type="NCBI Taxonomy" id="1971"/>
    <lineage>
        <taxon>Bacteria</taxon>
        <taxon>Bacillati</taxon>
        <taxon>Actinomycetota</taxon>
        <taxon>Actinomycetes</taxon>
        <taxon>Kitasatosporales</taxon>
        <taxon>Streptomycetaceae</taxon>
        <taxon>Streptomyces</taxon>
    </lineage>
</organism>
<dbReference type="EMBL" id="BHXC01000007">
    <property type="protein sequence ID" value="GCB95459.1"/>
    <property type="molecule type" value="Genomic_DNA"/>
</dbReference>
<evidence type="ECO:0000313" key="4">
    <source>
        <dbReference type="Proteomes" id="UP000288351"/>
    </source>
</evidence>
<dbReference type="InterPro" id="IPR010427">
    <property type="entry name" value="DUF1023"/>
</dbReference>
<evidence type="ECO:0000259" key="2">
    <source>
        <dbReference type="Pfam" id="PF06259"/>
    </source>
</evidence>
<feature type="domain" description="DUF1023" evidence="2">
    <location>
        <begin position="61"/>
        <end position="104"/>
    </location>
</feature>